<evidence type="ECO:0000259" key="5">
    <source>
        <dbReference type="Pfam" id="PF17779"/>
    </source>
</evidence>
<evidence type="ECO:0000313" key="6">
    <source>
        <dbReference type="EMBL" id="RXN02304.1"/>
    </source>
</evidence>
<sequence length="170" mass="19782">MKLAELAYRQLKEQCAIFREEDLKKYNISADEASQYPGVITCVSERKFGYNSRKILEGFLPPIRSSSSDDHRKVATYIKSLKRKGLSSERCIGLVRCLVELKNRSFLQEMHELERSQCKEPLTLFQCSLLAYQFVMSDTKHSEFDLRKYNINLDGFQRFSPAIMCFTKAL</sequence>
<keyword evidence="3" id="KW-0547">Nucleotide-binding</keyword>
<name>A0A498L788_LABRO</name>
<keyword evidence="1" id="KW-0433">Leucine-rich repeat</keyword>
<dbReference type="Pfam" id="PF17779">
    <property type="entry name" value="WHD_NOD2"/>
    <property type="match status" value="1"/>
</dbReference>
<proteinExistence type="predicted"/>
<evidence type="ECO:0000256" key="4">
    <source>
        <dbReference type="ARBA" id="ARBA00022840"/>
    </source>
</evidence>
<reference evidence="6 7" key="1">
    <citation type="submission" date="2018-03" db="EMBL/GenBank/DDBJ databases">
        <title>Draft genome sequence of Rohu Carp (Labeo rohita).</title>
        <authorList>
            <person name="Das P."/>
            <person name="Kushwaha B."/>
            <person name="Joshi C.G."/>
            <person name="Kumar D."/>
            <person name="Nagpure N.S."/>
            <person name="Sahoo L."/>
            <person name="Das S.P."/>
            <person name="Bit A."/>
            <person name="Patnaik S."/>
            <person name="Meher P.K."/>
            <person name="Jayasankar P."/>
            <person name="Koringa P.G."/>
            <person name="Patel N.V."/>
            <person name="Hinsu A.T."/>
            <person name="Kumar R."/>
            <person name="Pandey M."/>
            <person name="Agarwal S."/>
            <person name="Srivastava S."/>
            <person name="Singh M."/>
            <person name="Iquebal M.A."/>
            <person name="Jaiswal S."/>
            <person name="Angadi U.B."/>
            <person name="Kumar N."/>
            <person name="Raza M."/>
            <person name="Shah T.M."/>
            <person name="Rai A."/>
            <person name="Jena J.K."/>
        </authorList>
    </citation>
    <scope>NUCLEOTIDE SEQUENCE [LARGE SCALE GENOMIC DNA]</scope>
    <source>
        <strain evidence="6">DASCIFA01</strain>
        <tissue evidence="6">Testis</tissue>
    </source>
</reference>
<dbReference type="PANTHER" id="PTHR24106">
    <property type="entry name" value="NACHT, LRR AND CARD DOMAINS-CONTAINING"/>
    <property type="match status" value="1"/>
</dbReference>
<evidence type="ECO:0000313" key="7">
    <source>
        <dbReference type="Proteomes" id="UP000290572"/>
    </source>
</evidence>
<accession>A0A498L788</accession>
<dbReference type="Proteomes" id="UP000290572">
    <property type="component" value="Unassembled WGS sequence"/>
</dbReference>
<dbReference type="InterPro" id="IPR051261">
    <property type="entry name" value="NLR"/>
</dbReference>
<protein>
    <submittedName>
        <fullName evidence="6">LRR and PYD domains-containing 12-like protein</fullName>
    </submittedName>
</protein>
<evidence type="ECO:0000256" key="3">
    <source>
        <dbReference type="ARBA" id="ARBA00022741"/>
    </source>
</evidence>
<keyword evidence="4" id="KW-0067">ATP-binding</keyword>
<dbReference type="AlphaFoldDB" id="A0A498L788"/>
<gene>
    <name evidence="6" type="ORF">ROHU_035076</name>
</gene>
<evidence type="ECO:0000256" key="1">
    <source>
        <dbReference type="ARBA" id="ARBA00022614"/>
    </source>
</evidence>
<organism evidence="6 7">
    <name type="scientific">Labeo rohita</name>
    <name type="common">Indian major carp</name>
    <name type="synonym">Cyprinus rohita</name>
    <dbReference type="NCBI Taxonomy" id="84645"/>
    <lineage>
        <taxon>Eukaryota</taxon>
        <taxon>Metazoa</taxon>
        <taxon>Chordata</taxon>
        <taxon>Craniata</taxon>
        <taxon>Vertebrata</taxon>
        <taxon>Euteleostomi</taxon>
        <taxon>Actinopterygii</taxon>
        <taxon>Neopterygii</taxon>
        <taxon>Teleostei</taxon>
        <taxon>Ostariophysi</taxon>
        <taxon>Cypriniformes</taxon>
        <taxon>Cyprinidae</taxon>
        <taxon>Labeoninae</taxon>
        <taxon>Labeonini</taxon>
        <taxon>Labeo</taxon>
    </lineage>
</organism>
<dbReference type="EMBL" id="QBIY01013584">
    <property type="protein sequence ID" value="RXN02304.1"/>
    <property type="molecule type" value="Genomic_DNA"/>
</dbReference>
<feature type="domain" description="NOD1/2 winged helix" evidence="5">
    <location>
        <begin position="2"/>
        <end position="47"/>
    </location>
</feature>
<keyword evidence="7" id="KW-1185">Reference proteome</keyword>
<dbReference type="STRING" id="84645.A0A498L788"/>
<evidence type="ECO:0000256" key="2">
    <source>
        <dbReference type="ARBA" id="ARBA00022737"/>
    </source>
</evidence>
<comment type="caution">
    <text evidence="6">The sequence shown here is derived from an EMBL/GenBank/DDBJ whole genome shotgun (WGS) entry which is preliminary data.</text>
</comment>
<dbReference type="InterPro" id="IPR041075">
    <property type="entry name" value="NOD1/2_WH"/>
</dbReference>
<dbReference type="GO" id="GO:0005524">
    <property type="term" value="F:ATP binding"/>
    <property type="evidence" value="ECO:0007669"/>
    <property type="project" value="UniProtKB-KW"/>
</dbReference>
<keyword evidence="2" id="KW-0677">Repeat</keyword>